<keyword evidence="6 10" id="KW-0560">Oxidoreductase</keyword>
<keyword evidence="15" id="KW-1185">Reference proteome</keyword>
<dbReference type="SUPFAM" id="SSF47203">
    <property type="entry name" value="Acyl-CoA dehydrogenase C-terminal domain-like"/>
    <property type="match status" value="1"/>
</dbReference>
<dbReference type="Pfam" id="PF02771">
    <property type="entry name" value="Acyl-CoA_dh_N"/>
    <property type="match status" value="1"/>
</dbReference>
<evidence type="ECO:0000259" key="12">
    <source>
        <dbReference type="Pfam" id="PF02770"/>
    </source>
</evidence>
<evidence type="ECO:0000256" key="10">
    <source>
        <dbReference type="RuleBase" id="RU362125"/>
    </source>
</evidence>
<dbReference type="GO" id="GO:0033539">
    <property type="term" value="P:fatty acid beta-oxidation using acyl-CoA dehydrogenase"/>
    <property type="evidence" value="ECO:0007669"/>
    <property type="project" value="TreeGrafter"/>
</dbReference>
<feature type="domain" description="Acyl-CoA dehydrogenase/oxidase N-terminal" evidence="13">
    <location>
        <begin position="3"/>
        <end position="116"/>
    </location>
</feature>
<accession>A0A7W9EDV4</accession>
<evidence type="ECO:0000313" key="14">
    <source>
        <dbReference type="EMBL" id="MBB5685668.1"/>
    </source>
</evidence>
<evidence type="ECO:0000256" key="5">
    <source>
        <dbReference type="ARBA" id="ARBA00022827"/>
    </source>
</evidence>
<dbReference type="Gene3D" id="1.10.540.10">
    <property type="entry name" value="Acyl-CoA dehydrogenase/oxidase, N-terminal domain"/>
    <property type="match status" value="1"/>
</dbReference>
<evidence type="ECO:0000256" key="7">
    <source>
        <dbReference type="ARBA" id="ARBA00037085"/>
    </source>
</evidence>
<dbReference type="GO" id="GO:0050660">
    <property type="term" value="F:flavin adenine dinucleotide binding"/>
    <property type="evidence" value="ECO:0007669"/>
    <property type="project" value="InterPro"/>
</dbReference>
<comment type="cofactor">
    <cofactor evidence="1 10">
        <name>FAD</name>
        <dbReference type="ChEBI" id="CHEBI:57692"/>
    </cofactor>
</comment>
<sequence length="390" mass="42184">MDDELNLLSDQVARFIASDLLPDVSAWESQRQITSESWKKVAAAGLFCASIPEEYGGGGGTLAHEAVILQELSRAGLGGNLGVAHSIHSGIVAHYILAYGTEEQRGRWLPGMAQGDVIGAIAMTEPGAGSDLKGIRTSLSPCEGGWRLNGQKTFITNGQTANLILVAARLSGSDGALSLAVVETETADGFRRGRNLDKLGMHAQDTSELFFDDVFIPADHLLGETPGQGFYQLMQQLAWERMTIAQSALINMERGVELATDYALQRDAFGKLLFDFQSVQFTLANAKTQATVGRAFFDQLMVQLLNDDLDDALAAMAKLWLTETAFTVIDACQQLFGGYGYMMEYPITNLFADSRVMRVYGGTSEIMKVIIARSIRHGSNAPTIAASTRP</sequence>
<dbReference type="InterPro" id="IPR006089">
    <property type="entry name" value="Acyl-CoA_DH_CS"/>
</dbReference>
<evidence type="ECO:0000256" key="6">
    <source>
        <dbReference type="ARBA" id="ARBA00023002"/>
    </source>
</evidence>
<evidence type="ECO:0000256" key="3">
    <source>
        <dbReference type="ARBA" id="ARBA00009347"/>
    </source>
</evidence>
<proteinExistence type="inferred from homology"/>
<evidence type="ECO:0000256" key="9">
    <source>
        <dbReference type="ARBA" id="ARBA00042660"/>
    </source>
</evidence>
<dbReference type="PANTHER" id="PTHR48083:SF20">
    <property type="entry name" value="LONG-CHAIN SPECIFIC ACYL-COA DEHYDROGENASE, MITOCHONDRIAL"/>
    <property type="match status" value="1"/>
</dbReference>
<dbReference type="FunFam" id="1.20.140.10:FF:000001">
    <property type="entry name" value="Acyl-CoA dehydrogenase"/>
    <property type="match status" value="1"/>
</dbReference>
<feature type="domain" description="Acyl-CoA dehydrogenase/oxidase C-terminal" evidence="11">
    <location>
        <begin position="227"/>
        <end position="375"/>
    </location>
</feature>
<dbReference type="Pfam" id="PF02770">
    <property type="entry name" value="Acyl-CoA_dh_M"/>
    <property type="match status" value="1"/>
</dbReference>
<dbReference type="AlphaFoldDB" id="A0A7W9EDV4"/>
<dbReference type="Gene3D" id="2.40.110.10">
    <property type="entry name" value="Butyryl-CoA Dehydrogenase, subunit A, domain 2"/>
    <property type="match status" value="1"/>
</dbReference>
<dbReference type="InterPro" id="IPR009100">
    <property type="entry name" value="AcylCoA_DH/oxidase_NM_dom_sf"/>
</dbReference>
<keyword evidence="4 10" id="KW-0285">Flavoprotein</keyword>
<dbReference type="Gene3D" id="1.20.140.10">
    <property type="entry name" value="Butyryl-CoA Dehydrogenase, subunit A, domain 3"/>
    <property type="match status" value="1"/>
</dbReference>
<evidence type="ECO:0000256" key="8">
    <source>
        <dbReference type="ARBA" id="ARBA00040394"/>
    </source>
</evidence>
<name>A0A7W9EDV4_9SPHN</name>
<dbReference type="GO" id="GO:0005737">
    <property type="term" value="C:cytoplasm"/>
    <property type="evidence" value="ECO:0007669"/>
    <property type="project" value="TreeGrafter"/>
</dbReference>
<reference evidence="14 15" key="1">
    <citation type="submission" date="2020-08" db="EMBL/GenBank/DDBJ databases">
        <title>Genomic Encyclopedia of Type Strains, Phase IV (KMG-IV): sequencing the most valuable type-strain genomes for metagenomic binning, comparative biology and taxonomic classification.</title>
        <authorList>
            <person name="Goeker M."/>
        </authorList>
    </citation>
    <scope>NUCLEOTIDE SEQUENCE [LARGE SCALE GENOMIC DNA]</scope>
    <source>
        <strain evidence="14 15">DSM 25079</strain>
    </source>
</reference>
<dbReference type="FunFam" id="2.40.110.10:FF:000002">
    <property type="entry name" value="Acyl-CoA dehydrogenase fadE12"/>
    <property type="match status" value="1"/>
</dbReference>
<dbReference type="EMBL" id="JACIJC010000002">
    <property type="protein sequence ID" value="MBB5685668.1"/>
    <property type="molecule type" value="Genomic_DNA"/>
</dbReference>
<dbReference type="InterPro" id="IPR009075">
    <property type="entry name" value="AcylCo_DH/oxidase_C"/>
</dbReference>
<evidence type="ECO:0000313" key="15">
    <source>
        <dbReference type="Proteomes" id="UP000549617"/>
    </source>
</evidence>
<evidence type="ECO:0000256" key="4">
    <source>
        <dbReference type="ARBA" id="ARBA00022630"/>
    </source>
</evidence>
<dbReference type="InterPro" id="IPR013786">
    <property type="entry name" value="AcylCoA_DH/ox_N"/>
</dbReference>
<evidence type="ECO:0000259" key="13">
    <source>
        <dbReference type="Pfam" id="PF02771"/>
    </source>
</evidence>
<comment type="pathway">
    <text evidence="2">Siderophore biosynthesis; mycobactin biosynthesis.</text>
</comment>
<dbReference type="GO" id="GO:0003995">
    <property type="term" value="F:acyl-CoA dehydrogenase activity"/>
    <property type="evidence" value="ECO:0007669"/>
    <property type="project" value="InterPro"/>
</dbReference>
<dbReference type="InterPro" id="IPR046373">
    <property type="entry name" value="Acyl-CoA_Oxase/DH_mid-dom_sf"/>
</dbReference>
<gene>
    <name evidence="14" type="ORF">FHS49_001676</name>
</gene>
<dbReference type="Pfam" id="PF00441">
    <property type="entry name" value="Acyl-CoA_dh_1"/>
    <property type="match status" value="1"/>
</dbReference>
<comment type="similarity">
    <text evidence="3 10">Belongs to the acyl-CoA dehydrogenase family.</text>
</comment>
<evidence type="ECO:0000259" key="11">
    <source>
        <dbReference type="Pfam" id="PF00441"/>
    </source>
</evidence>
<feature type="domain" description="Acyl-CoA oxidase/dehydrogenase middle" evidence="12">
    <location>
        <begin position="120"/>
        <end position="214"/>
    </location>
</feature>
<dbReference type="PANTHER" id="PTHR48083">
    <property type="entry name" value="MEDIUM-CHAIN SPECIFIC ACYL-COA DEHYDROGENASE, MITOCHONDRIAL-RELATED"/>
    <property type="match status" value="1"/>
</dbReference>
<dbReference type="InterPro" id="IPR036250">
    <property type="entry name" value="AcylCo_DH-like_C"/>
</dbReference>
<dbReference type="PIRSF" id="PIRSF016578">
    <property type="entry name" value="HsaA"/>
    <property type="match status" value="1"/>
</dbReference>
<evidence type="ECO:0000256" key="2">
    <source>
        <dbReference type="ARBA" id="ARBA00005102"/>
    </source>
</evidence>
<organism evidence="14 15">
    <name type="scientific">Sphingobium boeckii</name>
    <dbReference type="NCBI Taxonomy" id="1082345"/>
    <lineage>
        <taxon>Bacteria</taxon>
        <taxon>Pseudomonadati</taxon>
        <taxon>Pseudomonadota</taxon>
        <taxon>Alphaproteobacteria</taxon>
        <taxon>Sphingomonadales</taxon>
        <taxon>Sphingomonadaceae</taxon>
        <taxon>Sphingobium</taxon>
    </lineage>
</organism>
<comment type="function">
    <text evidence="7">Catalyzes the dehydrogenation at the alpha-beta position of ACP-bound acyl chains. This results in the introduction of a double bond in the lipidic chain, which is further transferred to the epsilon-amino group of lysine residue in the mycobactin core by MbtK.</text>
</comment>
<dbReference type="InterPro" id="IPR037069">
    <property type="entry name" value="AcylCoA_DH/ox_N_sf"/>
</dbReference>
<evidence type="ECO:0000256" key="1">
    <source>
        <dbReference type="ARBA" id="ARBA00001974"/>
    </source>
</evidence>
<dbReference type="PROSITE" id="PS00072">
    <property type="entry name" value="ACYL_COA_DH_1"/>
    <property type="match status" value="1"/>
</dbReference>
<comment type="caution">
    <text evidence="14">The sequence shown here is derived from an EMBL/GenBank/DDBJ whole genome shotgun (WGS) entry which is preliminary data.</text>
</comment>
<dbReference type="InterPro" id="IPR050741">
    <property type="entry name" value="Acyl-CoA_dehydrogenase"/>
</dbReference>
<dbReference type="Proteomes" id="UP000549617">
    <property type="component" value="Unassembled WGS sequence"/>
</dbReference>
<dbReference type="RefSeq" id="WP_184017177.1">
    <property type="nucleotide sequence ID" value="NZ_JACIJC010000002.1"/>
</dbReference>
<dbReference type="SUPFAM" id="SSF56645">
    <property type="entry name" value="Acyl-CoA dehydrogenase NM domain-like"/>
    <property type="match status" value="1"/>
</dbReference>
<dbReference type="InterPro" id="IPR006091">
    <property type="entry name" value="Acyl-CoA_Oxase/DH_mid-dom"/>
</dbReference>
<keyword evidence="5 10" id="KW-0274">FAD</keyword>
<protein>
    <recommendedName>
        <fullName evidence="8">Acyl-[acyl-carrier-protein] dehydrogenase MbtN</fullName>
    </recommendedName>
    <alternativeName>
        <fullName evidence="9">Mycobactin synthase protein N</fullName>
    </alternativeName>
</protein>